<comment type="caution">
    <text evidence="1">The sequence shown here is derived from an EMBL/GenBank/DDBJ whole genome shotgun (WGS) entry which is preliminary data.</text>
</comment>
<reference evidence="2" key="1">
    <citation type="journal article" date="2019" name="Int. J. Syst. Evol. Microbiol.">
        <title>The Global Catalogue of Microorganisms (GCM) 10K type strain sequencing project: providing services to taxonomists for standard genome sequencing and annotation.</title>
        <authorList>
            <consortium name="The Broad Institute Genomics Platform"/>
            <consortium name="The Broad Institute Genome Sequencing Center for Infectious Disease"/>
            <person name="Wu L."/>
            <person name="Ma J."/>
        </authorList>
    </citation>
    <scope>NUCLEOTIDE SEQUENCE [LARGE SCALE GENOMIC DNA]</scope>
    <source>
        <strain evidence="2">JCM 9371</strain>
    </source>
</reference>
<dbReference type="RefSeq" id="WP_131759109.1">
    <property type="nucleotide sequence ID" value="NZ_CAACUY010000068.1"/>
</dbReference>
<keyword evidence="2" id="KW-1185">Reference proteome</keyword>
<gene>
    <name evidence="1" type="ORF">ACFQZM_26745</name>
</gene>
<name>A0ABW2XRS1_9ACTN</name>
<evidence type="ECO:0000313" key="1">
    <source>
        <dbReference type="EMBL" id="MFD0688118.1"/>
    </source>
</evidence>
<protein>
    <recommendedName>
        <fullName evidence="3">MmyB-like transcription regulator ligand binding domain-containing protein</fullName>
    </recommendedName>
</protein>
<dbReference type="EMBL" id="JBHTGP010000013">
    <property type="protein sequence ID" value="MFD0688118.1"/>
    <property type="molecule type" value="Genomic_DNA"/>
</dbReference>
<organism evidence="1 2">
    <name type="scientific">Actinomadura fibrosa</name>
    <dbReference type="NCBI Taxonomy" id="111802"/>
    <lineage>
        <taxon>Bacteria</taxon>
        <taxon>Bacillati</taxon>
        <taxon>Actinomycetota</taxon>
        <taxon>Actinomycetes</taxon>
        <taxon>Streptosporangiales</taxon>
        <taxon>Thermomonosporaceae</taxon>
        <taxon>Actinomadura</taxon>
    </lineage>
</organism>
<evidence type="ECO:0008006" key="3">
    <source>
        <dbReference type="Google" id="ProtNLM"/>
    </source>
</evidence>
<proteinExistence type="predicted"/>
<dbReference type="Proteomes" id="UP001597063">
    <property type="component" value="Unassembled WGS sequence"/>
</dbReference>
<accession>A0ABW2XRS1</accession>
<evidence type="ECO:0000313" key="2">
    <source>
        <dbReference type="Proteomes" id="UP001597063"/>
    </source>
</evidence>
<sequence>MQALQMEMASRGWRAVFEHRPSGRQVLHVANPLLPGRSEDVTVTGHFYRSSGGEVIALVSHTPSAADRLQERLRGASC</sequence>